<name>A0ABR7SHQ2_9ACTN</name>
<evidence type="ECO:0000313" key="13">
    <source>
        <dbReference type="Proteomes" id="UP000642284"/>
    </source>
</evidence>
<dbReference type="PANTHER" id="PTHR12147:SF26">
    <property type="entry name" value="PEPTIDASE M28 DOMAIN-CONTAINING PROTEIN"/>
    <property type="match status" value="1"/>
</dbReference>
<evidence type="ECO:0000256" key="7">
    <source>
        <dbReference type="ARBA" id="ARBA00022833"/>
    </source>
</evidence>
<keyword evidence="4" id="KW-0479">Metal-binding</keyword>
<dbReference type="InterPro" id="IPR045175">
    <property type="entry name" value="M28_fam"/>
</dbReference>
<evidence type="ECO:0000256" key="4">
    <source>
        <dbReference type="ARBA" id="ARBA00022723"/>
    </source>
</evidence>
<evidence type="ECO:0000256" key="2">
    <source>
        <dbReference type="ARBA" id="ARBA00022438"/>
    </source>
</evidence>
<dbReference type="CDD" id="cd03876">
    <property type="entry name" value="M28_SGAP_like"/>
    <property type="match status" value="1"/>
</dbReference>
<dbReference type="CDD" id="cd04816">
    <property type="entry name" value="PA_SaNapH_like"/>
    <property type="match status" value="1"/>
</dbReference>
<dbReference type="Proteomes" id="UP000642284">
    <property type="component" value="Unassembled WGS sequence"/>
</dbReference>
<gene>
    <name evidence="12" type="ORF">H9Y04_15700</name>
</gene>
<dbReference type="InterPro" id="IPR046450">
    <property type="entry name" value="PA_dom_sf"/>
</dbReference>
<evidence type="ECO:0000256" key="8">
    <source>
        <dbReference type="SAM" id="MobiDB-lite"/>
    </source>
</evidence>
<feature type="region of interest" description="Disordered" evidence="8">
    <location>
        <begin position="358"/>
        <end position="377"/>
    </location>
</feature>
<dbReference type="Pfam" id="PF04389">
    <property type="entry name" value="Peptidase_M28"/>
    <property type="match status" value="1"/>
</dbReference>
<evidence type="ECO:0000256" key="3">
    <source>
        <dbReference type="ARBA" id="ARBA00022670"/>
    </source>
</evidence>
<evidence type="ECO:0000256" key="6">
    <source>
        <dbReference type="ARBA" id="ARBA00022801"/>
    </source>
</evidence>
<comment type="caution">
    <text evidence="12">The sequence shown here is derived from an EMBL/GenBank/DDBJ whole genome shotgun (WGS) entry which is preliminary data.</text>
</comment>
<feature type="region of interest" description="Disordered" evidence="8">
    <location>
        <begin position="483"/>
        <end position="511"/>
    </location>
</feature>
<feature type="domain" description="Peptidase M28" evidence="11">
    <location>
        <begin position="251"/>
        <end position="472"/>
    </location>
</feature>
<evidence type="ECO:0000313" key="12">
    <source>
        <dbReference type="EMBL" id="MBC9714011.1"/>
    </source>
</evidence>
<feature type="chain" id="PRO_5045361071" evidence="9">
    <location>
        <begin position="24"/>
        <end position="511"/>
    </location>
</feature>
<evidence type="ECO:0000256" key="5">
    <source>
        <dbReference type="ARBA" id="ARBA00022729"/>
    </source>
</evidence>
<feature type="compositionally biased region" description="Basic and acidic residues" evidence="8">
    <location>
        <begin position="502"/>
        <end position="511"/>
    </location>
</feature>
<keyword evidence="7" id="KW-0862">Zinc</keyword>
<organism evidence="12 13">
    <name type="scientific">Streptomyces polyasparticus</name>
    <dbReference type="NCBI Taxonomy" id="2767826"/>
    <lineage>
        <taxon>Bacteria</taxon>
        <taxon>Bacillati</taxon>
        <taxon>Actinomycetota</taxon>
        <taxon>Actinomycetes</taxon>
        <taxon>Kitasatosporales</taxon>
        <taxon>Streptomycetaceae</taxon>
        <taxon>Streptomyces</taxon>
    </lineage>
</organism>
<dbReference type="Gene3D" id="3.40.630.10">
    <property type="entry name" value="Zn peptidases"/>
    <property type="match status" value="2"/>
</dbReference>
<dbReference type="InterPro" id="IPR003137">
    <property type="entry name" value="PA_domain"/>
</dbReference>
<dbReference type="Pfam" id="PF02225">
    <property type="entry name" value="PA"/>
    <property type="match status" value="1"/>
</dbReference>
<evidence type="ECO:0000259" key="10">
    <source>
        <dbReference type="Pfam" id="PF02225"/>
    </source>
</evidence>
<proteinExistence type="inferred from homology"/>
<dbReference type="InterPro" id="IPR007484">
    <property type="entry name" value="Peptidase_M28"/>
</dbReference>
<dbReference type="RefSeq" id="WP_187815064.1">
    <property type="nucleotide sequence ID" value="NZ_JACTVJ010000007.1"/>
</dbReference>
<keyword evidence="13" id="KW-1185">Reference proteome</keyword>
<dbReference type="SUPFAM" id="SSF52025">
    <property type="entry name" value="PA domain"/>
    <property type="match status" value="1"/>
</dbReference>
<dbReference type="SUPFAM" id="SSF53187">
    <property type="entry name" value="Zn-dependent exopeptidases"/>
    <property type="match status" value="1"/>
</dbReference>
<feature type="domain" description="PA" evidence="10">
    <location>
        <begin position="140"/>
        <end position="225"/>
    </location>
</feature>
<comment type="similarity">
    <text evidence="1">Belongs to the peptidase M28 family. M28A subfamily.</text>
</comment>
<keyword evidence="3" id="KW-0645">Protease</keyword>
<evidence type="ECO:0000259" key="11">
    <source>
        <dbReference type="Pfam" id="PF04389"/>
    </source>
</evidence>
<reference evidence="12 13" key="1">
    <citation type="submission" date="2020-08" db="EMBL/GenBank/DDBJ databases">
        <title>Genemic of Streptomyces polyaspartic.</title>
        <authorList>
            <person name="Liu W."/>
        </authorList>
    </citation>
    <scope>NUCLEOTIDE SEQUENCE [LARGE SCALE GENOMIC DNA]</scope>
    <source>
        <strain evidence="12 13">TRM66268-LWL</strain>
    </source>
</reference>
<evidence type="ECO:0000256" key="1">
    <source>
        <dbReference type="ARBA" id="ARBA00005957"/>
    </source>
</evidence>
<accession>A0ABR7SHQ2</accession>
<dbReference type="InterPro" id="IPR041756">
    <property type="entry name" value="M28_SGAP-like"/>
</dbReference>
<evidence type="ECO:0000256" key="9">
    <source>
        <dbReference type="SAM" id="SignalP"/>
    </source>
</evidence>
<dbReference type="PANTHER" id="PTHR12147">
    <property type="entry name" value="METALLOPEPTIDASE M28 FAMILY MEMBER"/>
    <property type="match status" value="1"/>
</dbReference>
<protein>
    <submittedName>
        <fullName evidence="12">M20/M25/M40 family metallo-hydrolase</fullName>
    </submittedName>
</protein>
<dbReference type="EMBL" id="JACTVJ010000007">
    <property type="protein sequence ID" value="MBC9714011.1"/>
    <property type="molecule type" value="Genomic_DNA"/>
</dbReference>
<dbReference type="Gene3D" id="3.50.30.30">
    <property type="match status" value="1"/>
</dbReference>
<keyword evidence="2" id="KW-0031">Aminopeptidase</keyword>
<keyword evidence="6" id="KW-0378">Hydrolase</keyword>
<feature type="signal peptide" evidence="9">
    <location>
        <begin position="1"/>
        <end position="23"/>
    </location>
</feature>
<keyword evidence="5 9" id="KW-0732">Signal</keyword>
<sequence>MAALAAVALATPLVLASAGTATAGRGHGNPSNDARKLARELVEESSAKDAYRHLQKFQAIADANDGHRAAGSPGHDASAKYVYEYLKKAGYKVGYDEFEFVYTEMLAERLAVVTPTPRAIDIQGMTYTKSTPVGGIKAALAAVPVDATTGCEATDYAAGAFTGKIALIKRGGCSFAQKQATAADAGASGAIVYNNTEGVLSGTIGDPAAGRIPTGGITQAEGEALAAEVAKGEVTVDFEIREFQETRKTKNVIAETPGGNPDNTVMLGAHLDSVTAGPGINDNGSGSAGLLEVAKELAEETRHGKQPRNKIKFALWSAEENGLIGSEKWVEKLTEEQIKDIRLYLNFDMIASPNYGQFVYDGDNSDNEGEGPGPEGSAQLERDINQFLDRQGKPHEGTDFTGRSDYGPFIGVGIPSGGTFTGAEGIKTAEQAAKYGGEAGVAYDPCYHAACDDIDNIDMSAFSTNIDIIANAVGTYAHDLSSLTRPVTPESTEGDAGSGGGLHEDHDRVSE</sequence>